<evidence type="ECO:0000313" key="2">
    <source>
        <dbReference type="EMBL" id="GAA1913486.1"/>
    </source>
</evidence>
<reference evidence="2 3" key="1">
    <citation type="journal article" date="2019" name="Int. J. Syst. Evol. Microbiol.">
        <title>The Global Catalogue of Microorganisms (GCM) 10K type strain sequencing project: providing services to taxonomists for standard genome sequencing and annotation.</title>
        <authorList>
            <consortium name="The Broad Institute Genomics Platform"/>
            <consortium name="The Broad Institute Genome Sequencing Center for Infectious Disease"/>
            <person name="Wu L."/>
            <person name="Ma J."/>
        </authorList>
    </citation>
    <scope>NUCLEOTIDE SEQUENCE [LARGE SCALE GENOMIC DNA]</scope>
    <source>
        <strain evidence="2 3">JCM 13581</strain>
    </source>
</reference>
<comment type="caution">
    <text evidence="2">The sequence shown here is derived from an EMBL/GenBank/DDBJ whole genome shotgun (WGS) entry which is preliminary data.</text>
</comment>
<name>A0ABN2P7T4_9ACTN</name>
<dbReference type="Proteomes" id="UP001501303">
    <property type="component" value="Unassembled WGS sequence"/>
</dbReference>
<feature type="region of interest" description="Disordered" evidence="1">
    <location>
        <begin position="1"/>
        <end position="31"/>
    </location>
</feature>
<sequence>MRFSSGGRRLGRMTRPRIVVHPPAPGGGRRVRAGDEILGLARGPGELLEFLRRAGLDPDAVRLDDPGLIEWRGGGPDHW</sequence>
<protein>
    <submittedName>
        <fullName evidence="2">Uncharacterized protein</fullName>
    </submittedName>
</protein>
<accession>A0ABN2P7T4</accession>
<gene>
    <name evidence="2" type="ORF">GCM10009716_23800</name>
</gene>
<organism evidence="2 3">
    <name type="scientific">Streptomyces sodiiphilus</name>
    <dbReference type="NCBI Taxonomy" id="226217"/>
    <lineage>
        <taxon>Bacteria</taxon>
        <taxon>Bacillati</taxon>
        <taxon>Actinomycetota</taxon>
        <taxon>Actinomycetes</taxon>
        <taxon>Kitasatosporales</taxon>
        <taxon>Streptomycetaceae</taxon>
        <taxon>Streptomyces</taxon>
    </lineage>
</organism>
<evidence type="ECO:0000256" key="1">
    <source>
        <dbReference type="SAM" id="MobiDB-lite"/>
    </source>
</evidence>
<evidence type="ECO:0000313" key="3">
    <source>
        <dbReference type="Proteomes" id="UP001501303"/>
    </source>
</evidence>
<dbReference type="EMBL" id="BAAAMJ010000024">
    <property type="protein sequence ID" value="GAA1913486.1"/>
    <property type="molecule type" value="Genomic_DNA"/>
</dbReference>
<proteinExistence type="predicted"/>
<keyword evidence="3" id="KW-1185">Reference proteome</keyword>